<feature type="transmembrane region" description="Helical" evidence="1">
    <location>
        <begin position="12"/>
        <end position="31"/>
    </location>
</feature>
<dbReference type="AlphaFoldDB" id="A0A7M7GJ61"/>
<dbReference type="GeneID" id="100887969"/>
<dbReference type="PANTHER" id="PTHR34262:SF1">
    <property type="entry name" value="TRANSMEMBRANE PROTEIN 220"/>
    <property type="match status" value="1"/>
</dbReference>
<reference evidence="3" key="1">
    <citation type="submission" date="2015-02" db="EMBL/GenBank/DDBJ databases">
        <title>Genome sequencing for Strongylocentrotus purpuratus.</title>
        <authorList>
            <person name="Murali S."/>
            <person name="Liu Y."/>
            <person name="Vee V."/>
            <person name="English A."/>
            <person name="Wang M."/>
            <person name="Skinner E."/>
            <person name="Han Y."/>
            <person name="Muzny D.M."/>
            <person name="Worley K.C."/>
            <person name="Gibbs R.A."/>
        </authorList>
    </citation>
    <scope>NUCLEOTIDE SEQUENCE</scope>
</reference>
<proteinExistence type="predicted"/>
<accession>A0A7M7GJ61</accession>
<evidence type="ECO:0000313" key="2">
    <source>
        <dbReference type="EnsemblMetazoa" id="XP_003731360"/>
    </source>
</evidence>
<keyword evidence="1" id="KW-0472">Membrane</keyword>
<keyword evidence="1" id="KW-1133">Transmembrane helix</keyword>
<dbReference type="EnsemblMetazoa" id="XM_003731312">
    <property type="protein sequence ID" value="XP_003731360"/>
    <property type="gene ID" value="LOC100887969"/>
</dbReference>
<dbReference type="RefSeq" id="XP_003731360.1">
    <property type="nucleotide sequence ID" value="XM_003731312.3"/>
</dbReference>
<organism evidence="2 3">
    <name type="scientific">Strongylocentrotus purpuratus</name>
    <name type="common">Purple sea urchin</name>
    <dbReference type="NCBI Taxonomy" id="7668"/>
    <lineage>
        <taxon>Eukaryota</taxon>
        <taxon>Metazoa</taxon>
        <taxon>Echinodermata</taxon>
        <taxon>Eleutherozoa</taxon>
        <taxon>Echinozoa</taxon>
        <taxon>Echinoidea</taxon>
        <taxon>Euechinoidea</taxon>
        <taxon>Echinacea</taxon>
        <taxon>Camarodonta</taxon>
        <taxon>Echinidea</taxon>
        <taxon>Strongylocentrotidae</taxon>
        <taxon>Strongylocentrotus</taxon>
    </lineage>
</organism>
<evidence type="ECO:0000256" key="1">
    <source>
        <dbReference type="SAM" id="Phobius"/>
    </source>
</evidence>
<keyword evidence="3" id="KW-1185">Reference proteome</keyword>
<dbReference type="KEGG" id="spu:100887969"/>
<feature type="transmembrane region" description="Helical" evidence="1">
    <location>
        <begin position="139"/>
        <end position="160"/>
    </location>
</feature>
<evidence type="ECO:0000313" key="3">
    <source>
        <dbReference type="Proteomes" id="UP000007110"/>
    </source>
</evidence>
<reference evidence="2" key="2">
    <citation type="submission" date="2021-01" db="UniProtKB">
        <authorList>
            <consortium name="EnsemblMetazoa"/>
        </authorList>
    </citation>
    <scope>IDENTIFICATION</scope>
</reference>
<sequence length="183" mass="20781">MDFSAILAVHNLWRIGNLFMAIFFSLASYVQHNDPDAGIWMVAYGIPAFLCVAQCVRPSISDNVLWRYMTAFHLVLCACGEGYILSHIYLTSGAAGKHAQQWFEMEEAREFAGLFLVCVWLTLCFLQTKTNGMTSPPRLVVWLAVLLIITPFILWASVYFNKDFNQIQPDHCKGSLKMPSFQM</sequence>
<dbReference type="OrthoDB" id="9924288at2759"/>
<dbReference type="FunCoup" id="A0A7M7GJ61">
    <property type="interactions" value="355"/>
</dbReference>
<name>A0A7M7GJ61_STRPU</name>
<feature type="transmembrane region" description="Helical" evidence="1">
    <location>
        <begin position="37"/>
        <end position="56"/>
    </location>
</feature>
<dbReference type="OMA" id="WAPALWR"/>
<dbReference type="InParanoid" id="A0A7M7GJ61"/>
<dbReference type="Pfam" id="PF15071">
    <property type="entry name" value="TMEM220"/>
    <property type="match status" value="1"/>
</dbReference>
<feature type="transmembrane region" description="Helical" evidence="1">
    <location>
        <begin position="68"/>
        <end position="90"/>
    </location>
</feature>
<evidence type="ECO:0008006" key="4">
    <source>
        <dbReference type="Google" id="ProtNLM"/>
    </source>
</evidence>
<dbReference type="PANTHER" id="PTHR34262">
    <property type="entry name" value="TRANSMEMBRANE PROTEIN 220"/>
    <property type="match status" value="1"/>
</dbReference>
<protein>
    <recommendedName>
        <fullName evidence="4">Transmembrane protein 220</fullName>
    </recommendedName>
</protein>
<feature type="transmembrane region" description="Helical" evidence="1">
    <location>
        <begin position="110"/>
        <end position="127"/>
    </location>
</feature>
<dbReference type="InterPro" id="IPR029377">
    <property type="entry name" value="TMEM220"/>
</dbReference>
<keyword evidence="1" id="KW-0812">Transmembrane</keyword>
<dbReference type="Proteomes" id="UP000007110">
    <property type="component" value="Unassembled WGS sequence"/>
</dbReference>